<dbReference type="InterPro" id="IPR018392">
    <property type="entry name" value="LysM"/>
</dbReference>
<evidence type="ECO:0000313" key="2">
    <source>
        <dbReference type="EMBL" id="MBB4078179.1"/>
    </source>
</evidence>
<accession>A0A840E8Q4</accession>
<proteinExistence type="predicted"/>
<organism evidence="2 3">
    <name type="scientific">Neolewinella aquimaris</name>
    <dbReference type="NCBI Taxonomy" id="1835722"/>
    <lineage>
        <taxon>Bacteria</taxon>
        <taxon>Pseudomonadati</taxon>
        <taxon>Bacteroidota</taxon>
        <taxon>Saprospiria</taxon>
        <taxon>Saprospirales</taxon>
        <taxon>Lewinellaceae</taxon>
        <taxon>Neolewinella</taxon>
    </lineage>
</organism>
<reference evidence="2 3" key="1">
    <citation type="submission" date="2020-08" db="EMBL/GenBank/DDBJ databases">
        <title>Genomic Encyclopedia of Type Strains, Phase IV (KMG-IV): sequencing the most valuable type-strain genomes for metagenomic binning, comparative biology and taxonomic classification.</title>
        <authorList>
            <person name="Goeker M."/>
        </authorList>
    </citation>
    <scope>NUCLEOTIDE SEQUENCE [LARGE SCALE GENOMIC DNA]</scope>
    <source>
        <strain evidence="2 3">DSM 105137</strain>
    </source>
</reference>
<dbReference type="RefSeq" id="WP_183494399.1">
    <property type="nucleotide sequence ID" value="NZ_JACIFF010000001.1"/>
</dbReference>
<gene>
    <name evidence="2" type="ORF">GGR28_000780</name>
</gene>
<sequence length="284" mass="31746">MKHSTLWLLLVVVCAVRTVGATGDSLYFLLPSDTVIVKSDPASGHLLFDHYLAPKQTLYGAARFYGLSLEDVYRLNPGLRAGYTPGTRVTVAIPRGVIRPGFSPDSTAWFVPVRYRMSPGETLYGLTRRTLGLPDDRLLRVLNPDLDPTHLSPGQIVKIGYLRLDGISPGTQVEVEDPYLIRNRALRDLWLARTEGATVRTTNGKAAWTSHGDQSKWMVLHRTAPIGSIIEIDDPRSRKTVYARVVARIPEQVYDSRVVVVVSPLLVKAFGVRDKEFYVRTRHL</sequence>
<dbReference type="PROSITE" id="PS51782">
    <property type="entry name" value="LYSM"/>
    <property type="match status" value="1"/>
</dbReference>
<dbReference type="EMBL" id="JACIFF010000001">
    <property type="protein sequence ID" value="MBB4078179.1"/>
    <property type="molecule type" value="Genomic_DNA"/>
</dbReference>
<feature type="domain" description="LysM" evidence="1">
    <location>
        <begin position="113"/>
        <end position="159"/>
    </location>
</feature>
<dbReference type="CDD" id="cd00118">
    <property type="entry name" value="LysM"/>
    <property type="match status" value="1"/>
</dbReference>
<evidence type="ECO:0000259" key="1">
    <source>
        <dbReference type="PROSITE" id="PS51782"/>
    </source>
</evidence>
<dbReference type="AlphaFoldDB" id="A0A840E8Q4"/>
<keyword evidence="3" id="KW-1185">Reference proteome</keyword>
<comment type="caution">
    <text evidence="2">The sequence shown here is derived from an EMBL/GenBank/DDBJ whole genome shotgun (WGS) entry which is preliminary data.</text>
</comment>
<evidence type="ECO:0000313" key="3">
    <source>
        <dbReference type="Proteomes" id="UP000576209"/>
    </source>
</evidence>
<name>A0A840E8Q4_9BACT</name>
<protein>
    <recommendedName>
        <fullName evidence="1">LysM domain-containing protein</fullName>
    </recommendedName>
</protein>
<dbReference type="Proteomes" id="UP000576209">
    <property type="component" value="Unassembled WGS sequence"/>
</dbReference>